<dbReference type="PANTHER" id="PTHR35730">
    <property type="entry name" value="KINETOCHORE PROTEIN SPC24 HOMOLOG-RELATED"/>
    <property type="match status" value="1"/>
</dbReference>
<evidence type="ECO:0000313" key="2">
    <source>
        <dbReference type="Proteomes" id="UP000585474"/>
    </source>
</evidence>
<sequence length="93" mass="10608">MGDSSRKSVLEEVIAYSDDIIEYLKDQKDANILTQHLEHSKVLQSQCLADSNDVHSLLQGLIIALEKCKGFMFNLFSQITKCIYAPKQGWKYL</sequence>
<accession>A0A7J0ED70</accession>
<dbReference type="OrthoDB" id="1906227at2759"/>
<dbReference type="Proteomes" id="UP000585474">
    <property type="component" value="Unassembled WGS sequence"/>
</dbReference>
<dbReference type="GO" id="GO:0051983">
    <property type="term" value="P:regulation of chromosome segregation"/>
    <property type="evidence" value="ECO:0007669"/>
    <property type="project" value="InterPro"/>
</dbReference>
<reference evidence="1 2" key="1">
    <citation type="submission" date="2019-07" db="EMBL/GenBank/DDBJ databases">
        <title>De Novo Assembly of kiwifruit Actinidia rufa.</title>
        <authorList>
            <person name="Sugita-Konishi S."/>
            <person name="Sato K."/>
            <person name="Mori E."/>
            <person name="Abe Y."/>
            <person name="Kisaki G."/>
            <person name="Hamano K."/>
            <person name="Suezawa K."/>
            <person name="Otani M."/>
            <person name="Fukuda T."/>
            <person name="Manabe T."/>
            <person name="Gomi K."/>
            <person name="Tabuchi M."/>
            <person name="Akimitsu K."/>
            <person name="Kataoka I."/>
        </authorList>
    </citation>
    <scope>NUCLEOTIDE SEQUENCE [LARGE SCALE GENOMIC DNA]</scope>
    <source>
        <strain evidence="2">cv. Fuchu</strain>
    </source>
</reference>
<keyword evidence="2" id="KW-1185">Reference proteome</keyword>
<dbReference type="InterPro" id="IPR044951">
    <property type="entry name" value="SPC24-like"/>
</dbReference>
<dbReference type="AlphaFoldDB" id="A0A7J0ED70"/>
<evidence type="ECO:0000313" key="1">
    <source>
        <dbReference type="EMBL" id="GFY83809.1"/>
    </source>
</evidence>
<organism evidence="1 2">
    <name type="scientific">Actinidia rufa</name>
    <dbReference type="NCBI Taxonomy" id="165716"/>
    <lineage>
        <taxon>Eukaryota</taxon>
        <taxon>Viridiplantae</taxon>
        <taxon>Streptophyta</taxon>
        <taxon>Embryophyta</taxon>
        <taxon>Tracheophyta</taxon>
        <taxon>Spermatophyta</taxon>
        <taxon>Magnoliopsida</taxon>
        <taxon>eudicotyledons</taxon>
        <taxon>Gunneridae</taxon>
        <taxon>Pentapetalae</taxon>
        <taxon>asterids</taxon>
        <taxon>Ericales</taxon>
        <taxon>Actinidiaceae</taxon>
        <taxon>Actinidia</taxon>
    </lineage>
</organism>
<name>A0A7J0ED70_9ERIC</name>
<gene>
    <name evidence="1" type="ORF">Acr_03g0005830</name>
</gene>
<protein>
    <submittedName>
        <fullName evidence="1">Uncharacterized protein</fullName>
    </submittedName>
</protein>
<proteinExistence type="predicted"/>
<dbReference type="PANTHER" id="PTHR35730:SF2">
    <property type="entry name" value="KINETOCHORE PROTEIN SPC24 HOMOLOG-RELATED"/>
    <property type="match status" value="1"/>
</dbReference>
<comment type="caution">
    <text evidence="1">The sequence shown here is derived from an EMBL/GenBank/DDBJ whole genome shotgun (WGS) entry which is preliminary data.</text>
</comment>
<dbReference type="EMBL" id="BJWL01000003">
    <property type="protein sequence ID" value="GFY83809.1"/>
    <property type="molecule type" value="Genomic_DNA"/>
</dbReference>